<keyword evidence="2" id="KW-0813">Transport</keyword>
<organism evidence="8 9">
    <name type="scientific">Stomatobaculum longum</name>
    <dbReference type="NCBI Taxonomy" id="796942"/>
    <lineage>
        <taxon>Bacteria</taxon>
        <taxon>Bacillati</taxon>
        <taxon>Bacillota</taxon>
        <taxon>Clostridia</taxon>
        <taxon>Lachnospirales</taxon>
        <taxon>Lachnospiraceae</taxon>
        <taxon>Stomatobaculum</taxon>
    </lineage>
</organism>
<dbReference type="GO" id="GO:0016887">
    <property type="term" value="F:ATP hydrolysis activity"/>
    <property type="evidence" value="ECO:0007669"/>
    <property type="project" value="InterPro"/>
</dbReference>
<dbReference type="InterPro" id="IPR017871">
    <property type="entry name" value="ABC_transporter-like_CS"/>
</dbReference>
<proteinExistence type="predicted"/>
<keyword evidence="3" id="KW-1003">Cell membrane</keyword>
<evidence type="ECO:0000256" key="5">
    <source>
        <dbReference type="ARBA" id="ARBA00022840"/>
    </source>
</evidence>
<dbReference type="GeneID" id="86941548"/>
<evidence type="ECO:0000256" key="2">
    <source>
        <dbReference type="ARBA" id="ARBA00022448"/>
    </source>
</evidence>
<keyword evidence="4" id="KW-0547">Nucleotide-binding</keyword>
<evidence type="ECO:0000256" key="4">
    <source>
        <dbReference type="ARBA" id="ARBA00022741"/>
    </source>
</evidence>
<dbReference type="RefSeq" id="WP_009533646.1">
    <property type="nucleotide sequence ID" value="NZ_JH590864.1"/>
</dbReference>
<evidence type="ECO:0000256" key="6">
    <source>
        <dbReference type="ARBA" id="ARBA00023136"/>
    </source>
</evidence>
<comment type="subcellular location">
    <subcellularLocation>
        <location evidence="1">Cell membrane</location>
        <topology evidence="1">Peripheral membrane protein</topology>
    </subcellularLocation>
</comment>
<dbReference type="SUPFAM" id="SSF52540">
    <property type="entry name" value="P-loop containing nucleoside triphosphate hydrolases"/>
    <property type="match status" value="1"/>
</dbReference>
<dbReference type="SMART" id="SM00382">
    <property type="entry name" value="AAA"/>
    <property type="match status" value="1"/>
</dbReference>
<dbReference type="AlphaFoldDB" id="A0AA37DFP6"/>
<feature type="domain" description="ABC transporter" evidence="7">
    <location>
        <begin position="2"/>
        <end position="250"/>
    </location>
</feature>
<dbReference type="EMBL" id="AGEL01000014">
    <property type="protein sequence ID" value="EHO15917.1"/>
    <property type="molecule type" value="Genomic_DNA"/>
</dbReference>
<reference evidence="8 9" key="1">
    <citation type="submission" date="2011-10" db="EMBL/GenBank/DDBJ databases">
        <title>The Genome Sequence of Lachnospiraceae bacterium ACC2.</title>
        <authorList>
            <consortium name="The Broad Institute Genome Sequencing Platform"/>
            <person name="Earl A."/>
            <person name="Ward D."/>
            <person name="Feldgarden M."/>
            <person name="Gevers D."/>
            <person name="Sizova M."/>
            <person name="Hazen A."/>
            <person name="Epstein S."/>
            <person name="Young S.K."/>
            <person name="Zeng Q."/>
            <person name="Gargeya S."/>
            <person name="Fitzgerald M."/>
            <person name="Haas B."/>
            <person name="Abouelleil A."/>
            <person name="Alvarado L."/>
            <person name="Arachchi H.M."/>
            <person name="Berlin A."/>
            <person name="Brown A."/>
            <person name="Chapman S.B."/>
            <person name="Chen Z."/>
            <person name="Dunbar C."/>
            <person name="Freedman E."/>
            <person name="Gearin G."/>
            <person name="Goldberg J."/>
            <person name="Griggs A."/>
            <person name="Gujja S."/>
            <person name="Heiman D."/>
            <person name="Howarth C."/>
            <person name="Larson L."/>
            <person name="Lui A."/>
            <person name="MacDonald P.J.P."/>
            <person name="Montmayeur A."/>
            <person name="Murphy C."/>
            <person name="Neiman D."/>
            <person name="Pearson M."/>
            <person name="Priest M."/>
            <person name="Roberts A."/>
            <person name="Saif S."/>
            <person name="Shea T."/>
            <person name="Shenoy N."/>
            <person name="Sisk P."/>
            <person name="Stolte C."/>
            <person name="Sykes S."/>
            <person name="Wortman J."/>
            <person name="Nusbaum C."/>
            <person name="Birren B."/>
        </authorList>
    </citation>
    <scope>NUCLEOTIDE SEQUENCE [LARGE SCALE GENOMIC DNA]</scope>
    <source>
        <strain evidence="8 9">ACC2</strain>
    </source>
</reference>
<keyword evidence="9" id="KW-1185">Reference proteome</keyword>
<evidence type="ECO:0000259" key="7">
    <source>
        <dbReference type="PROSITE" id="PS50893"/>
    </source>
</evidence>
<evidence type="ECO:0000256" key="3">
    <source>
        <dbReference type="ARBA" id="ARBA00022475"/>
    </source>
</evidence>
<dbReference type="PROSITE" id="PS00211">
    <property type="entry name" value="ABC_TRANSPORTER_1"/>
    <property type="match status" value="1"/>
</dbReference>
<accession>A0AA37DFP6</accession>
<keyword evidence="5" id="KW-0067">ATP-binding</keyword>
<gene>
    <name evidence="8" type="ORF">HMPREF9623_01828</name>
</gene>
<dbReference type="InterPro" id="IPR027417">
    <property type="entry name" value="P-loop_NTPase"/>
</dbReference>
<dbReference type="InterPro" id="IPR050166">
    <property type="entry name" value="ABC_transporter_ATP-bind"/>
</dbReference>
<comment type="caution">
    <text evidence="8">The sequence shown here is derived from an EMBL/GenBank/DDBJ whole genome shotgun (WGS) entry which is preliminary data.</text>
</comment>
<dbReference type="Pfam" id="PF00005">
    <property type="entry name" value="ABC_tran"/>
    <property type="match status" value="1"/>
</dbReference>
<keyword evidence="6" id="KW-0472">Membrane</keyword>
<evidence type="ECO:0000313" key="9">
    <source>
        <dbReference type="Proteomes" id="UP000018466"/>
    </source>
</evidence>
<dbReference type="InterPro" id="IPR003439">
    <property type="entry name" value="ABC_transporter-like_ATP-bd"/>
</dbReference>
<dbReference type="PANTHER" id="PTHR42788">
    <property type="entry name" value="TAURINE IMPORT ATP-BINDING PROTEIN-RELATED"/>
    <property type="match status" value="1"/>
</dbReference>
<evidence type="ECO:0000256" key="1">
    <source>
        <dbReference type="ARBA" id="ARBA00004202"/>
    </source>
</evidence>
<dbReference type="PANTHER" id="PTHR42788:SF7">
    <property type="entry name" value="NITRATE ABC TRANSPORTER ATP-BINDING PROTEIN"/>
    <property type="match status" value="1"/>
</dbReference>
<dbReference type="GO" id="GO:0005886">
    <property type="term" value="C:plasma membrane"/>
    <property type="evidence" value="ECO:0007669"/>
    <property type="project" value="UniProtKB-SubCell"/>
</dbReference>
<dbReference type="Proteomes" id="UP000018466">
    <property type="component" value="Unassembled WGS sequence"/>
</dbReference>
<dbReference type="PROSITE" id="PS50893">
    <property type="entry name" value="ABC_TRANSPORTER_2"/>
    <property type="match status" value="1"/>
</dbReference>
<dbReference type="Gene3D" id="3.40.50.300">
    <property type="entry name" value="P-loop containing nucleotide triphosphate hydrolases"/>
    <property type="match status" value="1"/>
</dbReference>
<dbReference type="GO" id="GO:0005524">
    <property type="term" value="F:ATP binding"/>
    <property type="evidence" value="ECO:0007669"/>
    <property type="project" value="UniProtKB-KW"/>
</dbReference>
<name>A0AA37DFP6_9FIRM</name>
<protein>
    <recommendedName>
        <fullName evidence="7">ABC transporter domain-containing protein</fullName>
    </recommendedName>
</protein>
<evidence type="ECO:0000313" key="8">
    <source>
        <dbReference type="EMBL" id="EHO15917.1"/>
    </source>
</evidence>
<dbReference type="InterPro" id="IPR003593">
    <property type="entry name" value="AAA+_ATPase"/>
</dbReference>
<sequence length="266" mass="29310">MLRVSHLKKTFNEGTVNEKVALNDLSLTLPDGDFAAIVGSNGAGKSTFFNAIAGSFYVDDGEIFLDDLDITFMPEHKRSRIIGRLFQDPLLGTAPHMTIEENLTIAYLRASGHTSAFSRSAAKDRIFFREQLSELHMGLEDRMEQPVGLLSGGQRQALTLLMATVVTPKLLLLDEHTAALDPKTAEKVLDLTAKIVRERHISCLMVTHNMHQALALGNRTLMMDGGRIVFDVSGETRAAMTVQDLLDQFKKGAGSELNNDRILLSE</sequence>